<dbReference type="GO" id="GO:0005615">
    <property type="term" value="C:extracellular space"/>
    <property type="evidence" value="ECO:0007669"/>
    <property type="project" value="TreeGrafter"/>
</dbReference>
<feature type="compositionally biased region" description="Basic and acidic residues" evidence="3">
    <location>
        <begin position="351"/>
        <end position="363"/>
    </location>
</feature>
<evidence type="ECO:0000259" key="5">
    <source>
        <dbReference type="SMART" id="SM00328"/>
    </source>
</evidence>
<organism evidence="7 8">
    <name type="scientific">Bursaphelenchus okinawaensis</name>
    <dbReference type="NCBI Taxonomy" id="465554"/>
    <lineage>
        <taxon>Eukaryota</taxon>
        <taxon>Metazoa</taxon>
        <taxon>Ecdysozoa</taxon>
        <taxon>Nematoda</taxon>
        <taxon>Chromadorea</taxon>
        <taxon>Rhabditida</taxon>
        <taxon>Tylenchina</taxon>
        <taxon>Tylenchomorpha</taxon>
        <taxon>Aphelenchoidea</taxon>
        <taxon>Aphelenchoididae</taxon>
        <taxon>Bursaphelenchus</taxon>
    </lineage>
</organism>
<feature type="compositionally biased region" description="Polar residues" evidence="3">
    <location>
        <begin position="383"/>
        <end position="392"/>
    </location>
</feature>
<keyword evidence="4" id="KW-0732">Signal</keyword>
<dbReference type="Gene3D" id="3.15.10.10">
    <property type="entry name" value="Bactericidal permeability-increasing protein, domain 1"/>
    <property type="match status" value="1"/>
</dbReference>
<accession>A0A811JQ57</accession>
<dbReference type="GO" id="GO:0008289">
    <property type="term" value="F:lipid binding"/>
    <property type="evidence" value="ECO:0007669"/>
    <property type="project" value="InterPro"/>
</dbReference>
<comment type="caution">
    <text evidence="7">The sequence shown here is derived from an EMBL/GenBank/DDBJ whole genome shotgun (WGS) entry which is preliminary data.</text>
</comment>
<dbReference type="InterPro" id="IPR017943">
    <property type="entry name" value="Bactericidal_perm-incr_a/b_dom"/>
</dbReference>
<feature type="compositionally biased region" description="Low complexity" evidence="3">
    <location>
        <begin position="364"/>
        <end position="379"/>
    </location>
</feature>
<proteinExistence type="inferred from homology"/>
<feature type="region of interest" description="Disordered" evidence="3">
    <location>
        <begin position="349"/>
        <end position="452"/>
    </location>
</feature>
<evidence type="ECO:0008006" key="9">
    <source>
        <dbReference type="Google" id="ProtNLM"/>
    </source>
</evidence>
<dbReference type="PANTHER" id="PTHR10504:SF144">
    <property type="entry name" value="BPI1 DOMAIN-CONTAINING PROTEIN"/>
    <property type="match status" value="1"/>
</dbReference>
<keyword evidence="2" id="KW-1015">Disulfide bond</keyword>
<evidence type="ECO:0000313" key="7">
    <source>
        <dbReference type="EMBL" id="CAD5205365.1"/>
    </source>
</evidence>
<dbReference type="SUPFAM" id="SSF55394">
    <property type="entry name" value="Bactericidal permeability-increasing protein, BPI"/>
    <property type="match status" value="2"/>
</dbReference>
<evidence type="ECO:0000256" key="3">
    <source>
        <dbReference type="SAM" id="MobiDB-lite"/>
    </source>
</evidence>
<gene>
    <name evidence="7" type="ORF">BOKJ2_LOCUS49</name>
</gene>
<dbReference type="AlphaFoldDB" id="A0A811JQ57"/>
<comment type="similarity">
    <text evidence="1">Belongs to the BPI/LBP/Plunc superfamily. BPI/LBP family.</text>
</comment>
<dbReference type="PANTHER" id="PTHR10504">
    <property type="entry name" value="BACTERICIDAL PERMEABILITY-INCREASING BPI PROTEIN-RELATED"/>
    <property type="match status" value="1"/>
</dbReference>
<dbReference type="OrthoDB" id="5874601at2759"/>
<dbReference type="Pfam" id="PF01273">
    <property type="entry name" value="LBP_BPI_CETP"/>
    <property type="match status" value="1"/>
</dbReference>
<feature type="domain" description="Lipid-binding serum glycoprotein C-terminal" evidence="6">
    <location>
        <begin position="542"/>
        <end position="791"/>
    </location>
</feature>
<feature type="domain" description="Lipid-binding serum glycoprotein N-terminal" evidence="5">
    <location>
        <begin position="138"/>
        <end position="366"/>
    </location>
</feature>
<dbReference type="SMART" id="SM00329">
    <property type="entry name" value="BPI2"/>
    <property type="match status" value="1"/>
</dbReference>
<feature type="signal peptide" evidence="4">
    <location>
        <begin position="1"/>
        <end position="24"/>
    </location>
</feature>
<evidence type="ECO:0000313" key="8">
    <source>
        <dbReference type="Proteomes" id="UP000614601"/>
    </source>
</evidence>
<dbReference type="Proteomes" id="UP000614601">
    <property type="component" value="Unassembled WGS sequence"/>
</dbReference>
<evidence type="ECO:0000259" key="6">
    <source>
        <dbReference type="SMART" id="SM00329"/>
    </source>
</evidence>
<feature type="chain" id="PRO_5036220728" description="BPI2 domain-containing protein" evidence="4">
    <location>
        <begin position="25"/>
        <end position="823"/>
    </location>
</feature>
<dbReference type="InterPro" id="IPR001124">
    <property type="entry name" value="Lipid-bd_serum_glycop_C"/>
</dbReference>
<reference evidence="7" key="1">
    <citation type="submission" date="2020-09" db="EMBL/GenBank/DDBJ databases">
        <authorList>
            <person name="Kikuchi T."/>
        </authorList>
    </citation>
    <scope>NUCLEOTIDE SEQUENCE</scope>
    <source>
        <strain evidence="7">SH1</strain>
    </source>
</reference>
<dbReference type="Proteomes" id="UP000783686">
    <property type="component" value="Unassembled WGS sequence"/>
</dbReference>
<protein>
    <recommendedName>
        <fullName evidence="9">BPI2 domain-containing protein</fullName>
    </recommendedName>
</protein>
<dbReference type="InterPro" id="IPR032942">
    <property type="entry name" value="BPI/LBP/Plunc"/>
</dbReference>
<dbReference type="InterPro" id="IPR017942">
    <property type="entry name" value="Lipid-bd_serum_glycop_N"/>
</dbReference>
<dbReference type="Gene3D" id="3.15.20.10">
    <property type="entry name" value="Bactericidal permeability-increasing protein, domain 2"/>
    <property type="match status" value="1"/>
</dbReference>
<feature type="compositionally biased region" description="Basic residues" evidence="3">
    <location>
        <begin position="412"/>
        <end position="430"/>
    </location>
</feature>
<evidence type="ECO:0000256" key="1">
    <source>
        <dbReference type="ARBA" id="ARBA00007292"/>
    </source>
</evidence>
<sequence length="823" mass="85764">MGLTSIKLPLLLATLLCHISITAAHYAQQSAYGPAVPQQSPVTYNLQPVYQQPQAYQPSQGYSQIVQPYGAGGALSQAGGSFGQAGSVGQGGSFGQSGSFGQPALNGEANIVNAAGVSGGSSSALAGGIPGGPGIRFRVNKPAFRYAGEMIAPILSNQIRNARIPGIHQCLPQVDGCIRVDNIFISNYQCPERIQIRPAAPNQVLIVVKNANFQVTGNLAGKVTVLAPLALGGQFVATAQGISISVGLTVQRSATGGLNVAISSCHATVGYIGLQIINGGTLGELASSPTFSQKISRAMKKILPPRVCAQLPQILNQQVNSRLGNIPMSIPLTKILEVAGGALKTVLGDDSAPKAECPAECKEGASSSSDAGTSSNDAGVEGGSSSDVNSQLSASPPPADPPSRGYGSARASKTHKTRVSRVTGRVKPRSPRTATQLQRPLRASPRSSTLSRHVIQAAQTVKRQVDCTPCNGGGGGDTASFLTTFTKSLDMSKLNDLQLSLGLLNTYASSQDFVADLQGEFSPNAVGGTPFSPFPLQFPAPQGPPRMVEGLVSDYTINSLLYWLHQKQFINIRIGPDTPKIGDILKTTCSDDEDEGLEDHGVELDDGTGSSTDIALRKVRAKRQDDDGGSLADLGICLGDILPAVREEHPNEKIEIVVKSSEAPTVVLSDGKARVTLKIDADLYIQSSQEKVGTIAVNLIADVEASTANGRLSGTATIDTLDLKDKEQTLGLTQEALDNLAGLGKDFVEKAINDALSKGISLNIPPGIGGLPVSFQNPDFRIIDHALYVAADLSVDPAGLAPLLAQQGLSLTPDQCGSRNGRK</sequence>
<name>A0A811JQ57_9BILA</name>
<keyword evidence="8" id="KW-1185">Reference proteome</keyword>
<dbReference type="Pfam" id="PF02886">
    <property type="entry name" value="LBP_BPI_CETP_C"/>
    <property type="match status" value="2"/>
</dbReference>
<dbReference type="SMART" id="SM00328">
    <property type="entry name" value="BPI1"/>
    <property type="match status" value="1"/>
</dbReference>
<evidence type="ECO:0000256" key="4">
    <source>
        <dbReference type="SAM" id="SignalP"/>
    </source>
</evidence>
<evidence type="ECO:0000256" key="2">
    <source>
        <dbReference type="ARBA" id="ARBA00023157"/>
    </source>
</evidence>
<dbReference type="EMBL" id="CAJFCW020000001">
    <property type="protein sequence ID" value="CAG9076979.1"/>
    <property type="molecule type" value="Genomic_DNA"/>
</dbReference>
<dbReference type="EMBL" id="CAJFDH010000001">
    <property type="protein sequence ID" value="CAD5205365.1"/>
    <property type="molecule type" value="Genomic_DNA"/>
</dbReference>